<organism evidence="1 2">
    <name type="scientific">Mythimna loreyi</name>
    <dbReference type="NCBI Taxonomy" id="667449"/>
    <lineage>
        <taxon>Eukaryota</taxon>
        <taxon>Metazoa</taxon>
        <taxon>Ecdysozoa</taxon>
        <taxon>Arthropoda</taxon>
        <taxon>Hexapoda</taxon>
        <taxon>Insecta</taxon>
        <taxon>Pterygota</taxon>
        <taxon>Neoptera</taxon>
        <taxon>Endopterygota</taxon>
        <taxon>Lepidoptera</taxon>
        <taxon>Glossata</taxon>
        <taxon>Ditrysia</taxon>
        <taxon>Noctuoidea</taxon>
        <taxon>Noctuidae</taxon>
        <taxon>Noctuinae</taxon>
        <taxon>Hadenini</taxon>
        <taxon>Mythimna</taxon>
    </lineage>
</organism>
<evidence type="ECO:0000313" key="1">
    <source>
        <dbReference type="EMBL" id="KAJ8706982.1"/>
    </source>
</evidence>
<name>A0ACC2Q560_9NEOP</name>
<accession>A0ACC2Q560</accession>
<reference evidence="1" key="1">
    <citation type="submission" date="2023-03" db="EMBL/GenBank/DDBJ databases">
        <title>Chromosome-level genomes of two armyworms, Mythimna separata and Mythimna loreyi, provide insights into the biosynthesis and reception of sex pheromones.</title>
        <authorList>
            <person name="Zhao H."/>
        </authorList>
    </citation>
    <scope>NUCLEOTIDE SEQUENCE</scope>
    <source>
        <strain evidence="1">BeijingLab</strain>
    </source>
</reference>
<sequence>MIKTILLLTGLVLVQARSNSDAVLNHPVPAGDCETLANGCPADSSIHKLLPHEEYCHLFYQCDNGELVLRACDEPLYFNRQLEICTWSWETDCVNDGPYTYPPSAAPEDETTPDVGDVLENGCPANFSIQYLLPHEECEKYYQCDDGEKIEQDCQPGTVFNPAIQACDWPYNVPQCEGSPGATAPPPTPESSDEEPAPVDPDWEALPNGCPADFEIDYLLPSESDCGNYYACENGELFPMECPPGLHFSSYKQICTWPSEAGCEQWTGPGGCVSTSGDHGCMRLQKDADSIVLKSSKPEEQEEWEALPNGCPSNYSIDHLLAHENDCEKFYYCVHGEKVEFSCAPNGTHFSSELQRCAWPEEAGCQNWDSSGPVPVAFNLDCPECPPWPVDPCKDGCNVAPWAHEECDKYYFCVGGQSRLGICAEGLHFNPRTLTCDFICNAGCARLIPQVTRHIDGLLMFVPNAWGNTGEVMEMIERELNAEV</sequence>
<dbReference type="EMBL" id="CM056805">
    <property type="protein sequence ID" value="KAJ8706982.1"/>
    <property type="molecule type" value="Genomic_DNA"/>
</dbReference>
<evidence type="ECO:0000313" key="2">
    <source>
        <dbReference type="Proteomes" id="UP001231649"/>
    </source>
</evidence>
<comment type="caution">
    <text evidence="1">The sequence shown here is derived from an EMBL/GenBank/DDBJ whole genome shotgun (WGS) entry which is preliminary data.</text>
</comment>
<protein>
    <submittedName>
        <fullName evidence="1">Uncharacterized protein</fullName>
    </submittedName>
</protein>
<keyword evidence="2" id="KW-1185">Reference proteome</keyword>
<proteinExistence type="predicted"/>
<dbReference type="Proteomes" id="UP001231649">
    <property type="component" value="Chromosome 29"/>
</dbReference>
<gene>
    <name evidence="1" type="ORF">PYW08_011116</name>
</gene>